<keyword evidence="5" id="KW-0411">Iron-sulfur</keyword>
<gene>
    <name evidence="8" type="ORF">PAN31108_04713</name>
</gene>
<dbReference type="Proteomes" id="UP000406256">
    <property type="component" value="Unassembled WGS sequence"/>
</dbReference>
<proteinExistence type="inferred from homology"/>
<dbReference type="PANTHER" id="PTHR23426:SF65">
    <property type="entry name" value="FERREDOXIN-2, MITOCHONDRIAL"/>
    <property type="match status" value="1"/>
</dbReference>
<evidence type="ECO:0000256" key="5">
    <source>
        <dbReference type="ARBA" id="ARBA00023014"/>
    </source>
</evidence>
<dbReference type="EMBL" id="CABPSB010000025">
    <property type="protein sequence ID" value="VVE51240.1"/>
    <property type="molecule type" value="Genomic_DNA"/>
</dbReference>
<evidence type="ECO:0000313" key="9">
    <source>
        <dbReference type="Proteomes" id="UP000406256"/>
    </source>
</evidence>
<dbReference type="GO" id="GO:0009055">
    <property type="term" value="F:electron transfer activity"/>
    <property type="evidence" value="ECO:0007669"/>
    <property type="project" value="TreeGrafter"/>
</dbReference>
<dbReference type="InterPro" id="IPR001055">
    <property type="entry name" value="Adrenodoxin-like"/>
</dbReference>
<dbReference type="SUPFAM" id="SSF54292">
    <property type="entry name" value="2Fe-2S ferredoxin-like"/>
    <property type="match status" value="1"/>
</dbReference>
<evidence type="ECO:0000256" key="6">
    <source>
        <dbReference type="ARBA" id="ARBA00034078"/>
    </source>
</evidence>
<protein>
    <submittedName>
        <fullName evidence="8">(2Fe-2S)-binding protein</fullName>
    </submittedName>
</protein>
<dbReference type="PANTHER" id="PTHR23426">
    <property type="entry name" value="FERREDOXIN/ADRENODOXIN"/>
    <property type="match status" value="1"/>
</dbReference>
<sequence length="111" mass="11521">MVTAKMISISFTTPADGVFTVQAKPGQSLMSISLANGIPGILGDCGGSAACGTCHIRVSETAWGLVGAPTPGEDALLSSLTNRHPRSRLACQVTVDESMQGLRVEVAEQEY</sequence>
<dbReference type="CDD" id="cd00207">
    <property type="entry name" value="fer2"/>
    <property type="match status" value="1"/>
</dbReference>
<keyword evidence="2" id="KW-0001">2Fe-2S</keyword>
<dbReference type="AlphaFoldDB" id="A0A5E4YSK3"/>
<name>A0A5E4YSK3_9BURK</name>
<keyword evidence="4" id="KW-0408">Iron</keyword>
<organism evidence="8 9">
    <name type="scientific">Pandoraea anhela</name>
    <dbReference type="NCBI Taxonomy" id="2508295"/>
    <lineage>
        <taxon>Bacteria</taxon>
        <taxon>Pseudomonadati</taxon>
        <taxon>Pseudomonadota</taxon>
        <taxon>Betaproteobacteria</taxon>
        <taxon>Burkholderiales</taxon>
        <taxon>Burkholderiaceae</taxon>
        <taxon>Pandoraea</taxon>
    </lineage>
</organism>
<evidence type="ECO:0000256" key="3">
    <source>
        <dbReference type="ARBA" id="ARBA00022723"/>
    </source>
</evidence>
<keyword evidence="3" id="KW-0479">Metal-binding</keyword>
<dbReference type="GO" id="GO:0046872">
    <property type="term" value="F:metal ion binding"/>
    <property type="evidence" value="ECO:0007669"/>
    <property type="project" value="UniProtKB-KW"/>
</dbReference>
<accession>A0A5E4YSK3</accession>
<comment type="similarity">
    <text evidence="1">Belongs to the adrenodoxin/putidaredoxin family.</text>
</comment>
<dbReference type="OrthoDB" id="9799640at2"/>
<evidence type="ECO:0000259" key="7">
    <source>
        <dbReference type="PROSITE" id="PS51085"/>
    </source>
</evidence>
<evidence type="ECO:0000256" key="1">
    <source>
        <dbReference type="ARBA" id="ARBA00010914"/>
    </source>
</evidence>
<feature type="domain" description="2Fe-2S ferredoxin-type" evidence="7">
    <location>
        <begin position="7"/>
        <end position="110"/>
    </location>
</feature>
<dbReference type="RefSeq" id="WP_150671178.1">
    <property type="nucleotide sequence ID" value="NZ_CABPSB010000025.1"/>
</dbReference>
<dbReference type="InterPro" id="IPR001041">
    <property type="entry name" value="2Fe-2S_ferredoxin-type"/>
</dbReference>
<evidence type="ECO:0000313" key="8">
    <source>
        <dbReference type="EMBL" id="VVE51240.1"/>
    </source>
</evidence>
<keyword evidence="9" id="KW-1185">Reference proteome</keyword>
<dbReference type="InterPro" id="IPR012675">
    <property type="entry name" value="Beta-grasp_dom_sf"/>
</dbReference>
<dbReference type="GO" id="GO:0051537">
    <property type="term" value="F:2 iron, 2 sulfur cluster binding"/>
    <property type="evidence" value="ECO:0007669"/>
    <property type="project" value="UniProtKB-KW"/>
</dbReference>
<dbReference type="InterPro" id="IPR036010">
    <property type="entry name" value="2Fe-2S_ferredoxin-like_sf"/>
</dbReference>
<reference evidence="8 9" key="1">
    <citation type="submission" date="2019-08" db="EMBL/GenBank/DDBJ databases">
        <authorList>
            <person name="Peeters C."/>
        </authorList>
    </citation>
    <scope>NUCLEOTIDE SEQUENCE [LARGE SCALE GENOMIC DNA]</scope>
    <source>
        <strain evidence="8 9">LMG 31108</strain>
    </source>
</reference>
<dbReference type="PROSITE" id="PS51085">
    <property type="entry name" value="2FE2S_FER_2"/>
    <property type="match status" value="1"/>
</dbReference>
<dbReference type="Gene3D" id="3.10.20.30">
    <property type="match status" value="1"/>
</dbReference>
<evidence type="ECO:0000256" key="4">
    <source>
        <dbReference type="ARBA" id="ARBA00023004"/>
    </source>
</evidence>
<comment type="cofactor">
    <cofactor evidence="6">
        <name>[2Fe-2S] cluster</name>
        <dbReference type="ChEBI" id="CHEBI:190135"/>
    </cofactor>
</comment>
<dbReference type="GO" id="GO:0140647">
    <property type="term" value="P:P450-containing electron transport chain"/>
    <property type="evidence" value="ECO:0007669"/>
    <property type="project" value="InterPro"/>
</dbReference>
<evidence type="ECO:0000256" key="2">
    <source>
        <dbReference type="ARBA" id="ARBA00022714"/>
    </source>
</evidence>
<dbReference type="Pfam" id="PF00111">
    <property type="entry name" value="Fer2"/>
    <property type="match status" value="1"/>
</dbReference>